<protein>
    <submittedName>
        <fullName evidence="1">Uncharacterized protein</fullName>
    </submittedName>
</protein>
<sequence>MNIRGSFLRLDTDVSGNSSDSLFAPPGPTVSVLPREYIQRHRDERGRAPGLLPAGPSACSEVPCGAHLAPRPGSKLLFQACVRARVAQEGL</sequence>
<evidence type="ECO:0000313" key="1">
    <source>
        <dbReference type="EMBL" id="KWX11076.1"/>
    </source>
</evidence>
<reference evidence="1 2" key="1">
    <citation type="journal article" date="2015" name="Mol. Biochem. Parasitol.">
        <title>Identification of polymorphic genes for use in assemblage B genotyping assays through comparative genomics of multiple assemblage B Giardia duodenalis isolates.</title>
        <authorList>
            <person name="Wielinga C."/>
            <person name="Thompson R.C."/>
            <person name="Monis P."/>
            <person name="Ryan U."/>
        </authorList>
    </citation>
    <scope>NUCLEOTIDE SEQUENCE [LARGE SCALE GENOMIC DNA]</scope>
    <source>
        <strain evidence="1 2">BAH15c1</strain>
    </source>
</reference>
<dbReference type="Proteomes" id="UP000070089">
    <property type="component" value="Unassembled WGS sequence"/>
</dbReference>
<name>A0A132NLY6_GIAIN</name>
<gene>
    <name evidence="1" type="ORF">QR46_4971</name>
</gene>
<evidence type="ECO:0000313" key="2">
    <source>
        <dbReference type="Proteomes" id="UP000070089"/>
    </source>
</evidence>
<accession>A0A132NLY6</accession>
<dbReference type="VEuPathDB" id="GiardiaDB:QR46_4971"/>
<dbReference type="EMBL" id="JXTI01000401">
    <property type="protein sequence ID" value="KWX11076.1"/>
    <property type="molecule type" value="Genomic_DNA"/>
</dbReference>
<organism evidence="1 2">
    <name type="scientific">Giardia duodenalis assemblage B</name>
    <dbReference type="NCBI Taxonomy" id="1394984"/>
    <lineage>
        <taxon>Eukaryota</taxon>
        <taxon>Metamonada</taxon>
        <taxon>Diplomonadida</taxon>
        <taxon>Hexamitidae</taxon>
        <taxon>Giardiinae</taxon>
        <taxon>Giardia</taxon>
    </lineage>
</organism>
<comment type="caution">
    <text evidence="1">The sequence shown here is derived from an EMBL/GenBank/DDBJ whole genome shotgun (WGS) entry which is preliminary data.</text>
</comment>
<proteinExistence type="predicted"/>
<dbReference type="AlphaFoldDB" id="A0A132NLY6"/>